<dbReference type="NCBIfam" id="TIGR00880">
    <property type="entry name" value="2_A_01_02"/>
    <property type="match status" value="1"/>
</dbReference>
<feature type="transmembrane region" description="Helical" evidence="14">
    <location>
        <begin position="354"/>
        <end position="375"/>
    </location>
</feature>
<feature type="transmembrane region" description="Helical" evidence="14">
    <location>
        <begin position="217"/>
        <end position="234"/>
    </location>
</feature>
<feature type="compositionally biased region" description="Pro residues" evidence="13">
    <location>
        <begin position="122"/>
        <end position="133"/>
    </location>
</feature>
<evidence type="ECO:0000256" key="5">
    <source>
        <dbReference type="ARBA" id="ARBA00022775"/>
    </source>
</evidence>
<keyword evidence="3" id="KW-0813">Transport</keyword>
<dbReference type="GO" id="GO:0030672">
    <property type="term" value="C:synaptic vesicle membrane"/>
    <property type="evidence" value="ECO:0007669"/>
    <property type="project" value="UniProtKB-SubCell"/>
</dbReference>
<dbReference type="EMBL" id="VXBE01004516">
    <property type="protein sequence ID" value="NWS00734.1"/>
    <property type="molecule type" value="Genomic_DNA"/>
</dbReference>
<evidence type="ECO:0000256" key="2">
    <source>
        <dbReference type="ARBA" id="ARBA00006829"/>
    </source>
</evidence>
<dbReference type="InterPro" id="IPR001958">
    <property type="entry name" value="Tet-R_TetA/multi-R_MdtG-like"/>
</dbReference>
<feature type="transmembrane region" description="Helical" evidence="14">
    <location>
        <begin position="12"/>
        <end position="36"/>
    </location>
</feature>
<dbReference type="InterPro" id="IPR020846">
    <property type="entry name" value="MFS_dom"/>
</dbReference>
<dbReference type="AlphaFoldDB" id="A0A7K5BXJ3"/>
<dbReference type="FunFam" id="1.20.1250.20:FF:000116">
    <property type="entry name" value="synaptic vesicular amine transporter isoform X2"/>
    <property type="match status" value="1"/>
</dbReference>
<feature type="transmembrane region" description="Helical" evidence="14">
    <location>
        <begin position="439"/>
        <end position="458"/>
    </location>
</feature>
<dbReference type="Pfam" id="PF07690">
    <property type="entry name" value="MFS_1"/>
    <property type="match status" value="1"/>
</dbReference>
<comment type="similarity">
    <text evidence="2">Belongs to the major facilitator superfamily. Vesicular transporter family.</text>
</comment>
<feature type="transmembrane region" description="Helical" evidence="14">
    <location>
        <begin position="246"/>
        <end position="266"/>
    </location>
</feature>
<feature type="region of interest" description="Disordered" evidence="13">
    <location>
        <begin position="76"/>
        <end position="143"/>
    </location>
</feature>
<proteinExistence type="inferred from homology"/>
<feature type="compositionally biased region" description="Acidic residues" evidence="13">
    <location>
        <begin position="527"/>
        <end position="539"/>
    </location>
</feature>
<sequence>QPWLAAGRASPRLVLGVVFVALLLDNVLLTVVVPIVPTFLYTTEYEGATSSASPAAPGAAPFSSGLSYFHNTPEPVRGFSSAVGPPNGTGSGPPGHPLNSSQGHPPSSSQGHPPSSSQGHPPSGPPGHPPRAPPAAGRSCPQGGEFLAQENTRVGLLFASKALVQLLVNPWVGLLTNRIGYHIPMFLGFTIMFLSTVMFAFSGTYTLLLIARALQGLGSSFSSVAGLGLLASVYPDDSERGSAMGIALGGLALGVLIGAPFGSIMYEFAGKASPFLVLACLALLDGALQLCILQPSRISPESTKATPMSTLLRDPYILVAAGALCLSNMGVAMLEPTLPIWMLQTMCSPQWQLGMAFLPASISYLIGTNLFGILANRMGWLCSMIGMAVVGISLLCVPLATNIYGLIGPNAGLGFAIGMVDSSMMPIMAYLVDLRHTSAYGTVYAIADVAFCTGFAVGPSAGGAIVRALGFPWLMAMAGVLNVAYAPLCRLLRSPPAAEEKMAILGQECAMKPTSYTPKESQRESPLTEESDGEAENVE</sequence>
<dbReference type="InterPro" id="IPR050930">
    <property type="entry name" value="MFS_Vesicular_Transporter"/>
</dbReference>
<dbReference type="PROSITE" id="PS50850">
    <property type="entry name" value="MFS"/>
    <property type="match status" value="1"/>
</dbReference>
<keyword evidence="5" id="KW-0532">Neurotransmitter transport</keyword>
<keyword evidence="6 14" id="KW-1133">Transmembrane helix</keyword>
<accession>A0A7K5BXJ3</accession>
<feature type="transmembrane region" description="Helical" evidence="14">
    <location>
        <begin position="387"/>
        <end position="407"/>
    </location>
</feature>
<evidence type="ECO:0000256" key="10">
    <source>
        <dbReference type="ARBA" id="ARBA00023329"/>
    </source>
</evidence>
<feature type="non-terminal residue" evidence="16">
    <location>
        <position position="1"/>
    </location>
</feature>
<dbReference type="GO" id="GO:0005335">
    <property type="term" value="F:serotonin:sodium:chloride symporter activity"/>
    <property type="evidence" value="ECO:0007669"/>
    <property type="project" value="TreeGrafter"/>
</dbReference>
<comment type="subcellular location">
    <subcellularLocation>
        <location evidence="1">Cytoplasmic vesicle</location>
        <location evidence="1">Secretory vesicle</location>
        <location evidence="1">Synaptic vesicle membrane</location>
        <topology evidence="1">Multi-pass membrane protein</topology>
    </subcellularLocation>
</comment>
<evidence type="ECO:0000259" key="15">
    <source>
        <dbReference type="PROSITE" id="PS50850"/>
    </source>
</evidence>
<evidence type="ECO:0000256" key="13">
    <source>
        <dbReference type="SAM" id="MobiDB-lite"/>
    </source>
</evidence>
<feature type="transmembrane region" description="Helical" evidence="14">
    <location>
        <begin position="314"/>
        <end position="334"/>
    </location>
</feature>
<keyword evidence="7" id="KW-0770">Synapse</keyword>
<feature type="transmembrane region" description="Helical" evidence="14">
    <location>
        <begin position="413"/>
        <end position="432"/>
    </location>
</feature>
<dbReference type="GO" id="GO:0042910">
    <property type="term" value="F:xenobiotic transmembrane transporter activity"/>
    <property type="evidence" value="ECO:0007669"/>
    <property type="project" value="InterPro"/>
</dbReference>
<dbReference type="InterPro" id="IPR036259">
    <property type="entry name" value="MFS_trans_sf"/>
</dbReference>
<evidence type="ECO:0000256" key="11">
    <source>
        <dbReference type="ARBA" id="ARBA00034439"/>
    </source>
</evidence>
<keyword evidence="10" id="KW-0968">Cytoplasmic vesicle</keyword>
<dbReference type="PANTHER" id="PTHR23506">
    <property type="entry name" value="GH10249P"/>
    <property type="match status" value="1"/>
</dbReference>
<dbReference type="InterPro" id="IPR011701">
    <property type="entry name" value="MFS"/>
</dbReference>
<dbReference type="SUPFAM" id="SSF103473">
    <property type="entry name" value="MFS general substrate transporter"/>
    <property type="match status" value="1"/>
</dbReference>
<comment type="catalytic activity">
    <reaction evidence="12">
        <text>serotonin(in) + 2 H(+)(out) = serotonin(out) + 2 H(+)(in)</text>
        <dbReference type="Rhea" id="RHEA:73743"/>
        <dbReference type="ChEBI" id="CHEBI:15378"/>
        <dbReference type="ChEBI" id="CHEBI:350546"/>
    </reaction>
    <physiologicalReaction direction="left-to-right" evidence="12">
        <dbReference type="Rhea" id="RHEA:73744"/>
    </physiologicalReaction>
</comment>
<evidence type="ECO:0000256" key="14">
    <source>
        <dbReference type="SAM" id="Phobius"/>
    </source>
</evidence>
<protein>
    <submittedName>
        <fullName evidence="16">VMAT1 protein</fullName>
    </submittedName>
</protein>
<dbReference type="Proteomes" id="UP000532252">
    <property type="component" value="Unassembled WGS sequence"/>
</dbReference>
<keyword evidence="9" id="KW-0325">Glycoprotein</keyword>
<evidence type="ECO:0000256" key="7">
    <source>
        <dbReference type="ARBA" id="ARBA00023018"/>
    </source>
</evidence>
<dbReference type="FunFam" id="1.20.1250.20:FF:000083">
    <property type="entry name" value="synaptic vesicular amine transporter isoform X1"/>
    <property type="match status" value="1"/>
</dbReference>
<feature type="domain" description="Major facilitator superfamily (MFS) profile" evidence="15">
    <location>
        <begin position="14"/>
        <end position="497"/>
    </location>
</feature>
<evidence type="ECO:0000313" key="17">
    <source>
        <dbReference type="Proteomes" id="UP000532252"/>
    </source>
</evidence>
<reference evidence="16 17" key="1">
    <citation type="submission" date="2019-09" db="EMBL/GenBank/DDBJ databases">
        <title>Bird 10,000 Genomes (B10K) Project - Family phase.</title>
        <authorList>
            <person name="Zhang G."/>
        </authorList>
    </citation>
    <scope>NUCLEOTIDE SEQUENCE [LARGE SCALE GENOMIC DNA]</scope>
    <source>
        <strain evidence="16">B10K-DU-001-75</strain>
        <tissue evidence="16">Muscle</tissue>
    </source>
</reference>
<keyword evidence="4 14" id="KW-0812">Transmembrane</keyword>
<comment type="catalytic activity">
    <reaction evidence="11">
        <text>dopamine(in) + 2 H(+)(out) = dopamine(out) + 2 H(+)(in)</text>
        <dbReference type="Rhea" id="RHEA:73739"/>
        <dbReference type="ChEBI" id="CHEBI:15378"/>
        <dbReference type="ChEBI" id="CHEBI:59905"/>
    </reaction>
    <physiologicalReaction direction="left-to-right" evidence="11">
        <dbReference type="Rhea" id="RHEA:73740"/>
    </physiologicalReaction>
</comment>
<dbReference type="Gene3D" id="1.20.1250.20">
    <property type="entry name" value="MFS general substrate transporter like domains"/>
    <property type="match status" value="1"/>
</dbReference>
<evidence type="ECO:0000256" key="8">
    <source>
        <dbReference type="ARBA" id="ARBA00023136"/>
    </source>
</evidence>
<gene>
    <name evidence="16" type="primary">Slc18a1</name>
    <name evidence="16" type="ORF">MOTALB_R08440</name>
</gene>
<evidence type="ECO:0000256" key="12">
    <source>
        <dbReference type="ARBA" id="ARBA00048115"/>
    </source>
</evidence>
<evidence type="ECO:0000256" key="6">
    <source>
        <dbReference type="ARBA" id="ARBA00022989"/>
    </source>
</evidence>
<keyword evidence="8 14" id="KW-0472">Membrane</keyword>
<dbReference type="GO" id="GO:0043195">
    <property type="term" value="C:terminal bouton"/>
    <property type="evidence" value="ECO:0007669"/>
    <property type="project" value="TreeGrafter"/>
</dbReference>
<evidence type="ECO:0000256" key="3">
    <source>
        <dbReference type="ARBA" id="ARBA00022448"/>
    </source>
</evidence>
<evidence type="ECO:0000256" key="4">
    <source>
        <dbReference type="ARBA" id="ARBA00022692"/>
    </source>
</evidence>
<comment type="caution">
    <text evidence="16">The sequence shown here is derived from an EMBL/GenBank/DDBJ whole genome shotgun (WGS) entry which is preliminary data.</text>
</comment>
<evidence type="ECO:0000256" key="9">
    <source>
        <dbReference type="ARBA" id="ARBA00023180"/>
    </source>
</evidence>
<feature type="region of interest" description="Disordered" evidence="13">
    <location>
        <begin position="514"/>
        <end position="539"/>
    </location>
</feature>
<feature type="non-terminal residue" evidence="16">
    <location>
        <position position="539"/>
    </location>
</feature>
<organism evidence="16 17">
    <name type="scientific">Motacilla alba</name>
    <name type="common">White wagtail</name>
    <name type="synonym">Pied wagtail</name>
    <dbReference type="NCBI Taxonomy" id="45807"/>
    <lineage>
        <taxon>Eukaryota</taxon>
        <taxon>Metazoa</taxon>
        <taxon>Chordata</taxon>
        <taxon>Craniata</taxon>
        <taxon>Vertebrata</taxon>
        <taxon>Euteleostomi</taxon>
        <taxon>Archelosauria</taxon>
        <taxon>Archosauria</taxon>
        <taxon>Dinosauria</taxon>
        <taxon>Saurischia</taxon>
        <taxon>Theropoda</taxon>
        <taxon>Coelurosauria</taxon>
        <taxon>Aves</taxon>
        <taxon>Neognathae</taxon>
        <taxon>Neoaves</taxon>
        <taxon>Telluraves</taxon>
        <taxon>Australaves</taxon>
        <taxon>Passeriformes</taxon>
        <taxon>Passeroidea</taxon>
        <taxon>Motacillidae</taxon>
        <taxon>Motacilla</taxon>
    </lineage>
</organism>
<feature type="compositionally biased region" description="Low complexity" evidence="13">
    <location>
        <begin position="100"/>
        <end position="121"/>
    </location>
</feature>
<feature type="transmembrane region" description="Helical" evidence="14">
    <location>
        <begin position="186"/>
        <end position="211"/>
    </location>
</feature>
<keyword evidence="17" id="KW-1185">Reference proteome</keyword>
<dbReference type="CDD" id="cd17384">
    <property type="entry name" value="MFS_SLC18A1_2_VAT1_2"/>
    <property type="match status" value="1"/>
</dbReference>
<dbReference type="GO" id="GO:0015842">
    <property type="term" value="P:aminergic neurotransmitter loading into synaptic vesicle"/>
    <property type="evidence" value="ECO:0007669"/>
    <property type="project" value="TreeGrafter"/>
</dbReference>
<name>A0A7K5BXJ3_MOTAL</name>
<feature type="transmembrane region" description="Helical" evidence="14">
    <location>
        <begin position="464"/>
        <end position="485"/>
    </location>
</feature>
<evidence type="ECO:0000256" key="1">
    <source>
        <dbReference type="ARBA" id="ARBA00004644"/>
    </source>
</evidence>
<dbReference type="PANTHER" id="PTHR23506:SF31">
    <property type="entry name" value="CHROMAFFIN GRANULE AMINE TRANSPORTER"/>
    <property type="match status" value="1"/>
</dbReference>
<evidence type="ECO:0000313" key="16">
    <source>
        <dbReference type="EMBL" id="NWS00734.1"/>
    </source>
</evidence>